<evidence type="ECO:0000256" key="8">
    <source>
        <dbReference type="ARBA" id="ARBA00023034"/>
    </source>
</evidence>
<organism evidence="13 14">
    <name type="scientific">Branchiostoma floridae</name>
    <name type="common">Florida lancelet</name>
    <name type="synonym">Amphioxus</name>
    <dbReference type="NCBI Taxonomy" id="7739"/>
    <lineage>
        <taxon>Eukaryota</taxon>
        <taxon>Metazoa</taxon>
        <taxon>Chordata</taxon>
        <taxon>Cephalochordata</taxon>
        <taxon>Leptocardii</taxon>
        <taxon>Amphioxiformes</taxon>
        <taxon>Branchiostomatidae</taxon>
        <taxon>Branchiostoma</taxon>
    </lineage>
</organism>
<evidence type="ECO:0000256" key="10">
    <source>
        <dbReference type="ARBA" id="ARBA00023180"/>
    </source>
</evidence>
<keyword evidence="13" id="KW-1185">Reference proteome</keyword>
<keyword evidence="6" id="KW-0735">Signal-anchor</keyword>
<evidence type="ECO:0000256" key="11">
    <source>
        <dbReference type="SAM" id="MobiDB-lite"/>
    </source>
</evidence>
<evidence type="ECO:0000256" key="5">
    <source>
        <dbReference type="ARBA" id="ARBA00022692"/>
    </source>
</evidence>
<evidence type="ECO:0000256" key="2">
    <source>
        <dbReference type="ARBA" id="ARBA00006003"/>
    </source>
</evidence>
<evidence type="ECO:0000256" key="7">
    <source>
        <dbReference type="ARBA" id="ARBA00022989"/>
    </source>
</evidence>
<protein>
    <submittedName>
        <fullName evidence="14">CMP-N-acetylneuraminate-poly-alpha-2, 8-sialyltransferase-like</fullName>
    </submittedName>
</protein>
<feature type="region of interest" description="Disordered" evidence="11">
    <location>
        <begin position="49"/>
        <end position="79"/>
    </location>
</feature>
<evidence type="ECO:0000256" key="6">
    <source>
        <dbReference type="ARBA" id="ARBA00022968"/>
    </source>
</evidence>
<keyword evidence="9 12" id="KW-0472">Membrane</keyword>
<dbReference type="GO" id="GO:0003828">
    <property type="term" value="F:alpha-N-acetylneuraminate alpha-2,8-sialyltransferase activity"/>
    <property type="evidence" value="ECO:0000318"/>
    <property type="project" value="GO_Central"/>
</dbReference>
<evidence type="ECO:0000256" key="9">
    <source>
        <dbReference type="ARBA" id="ARBA00023136"/>
    </source>
</evidence>
<keyword evidence="7 12" id="KW-1133">Transmembrane helix</keyword>
<dbReference type="InterPro" id="IPR050943">
    <property type="entry name" value="Glycosyltr_29_Sialyltrsf"/>
</dbReference>
<feature type="compositionally biased region" description="Polar residues" evidence="11">
    <location>
        <begin position="118"/>
        <end position="133"/>
    </location>
</feature>
<dbReference type="CDD" id="cd23963">
    <property type="entry name" value="GT29_ST8SIA"/>
    <property type="match status" value="1"/>
</dbReference>
<feature type="region of interest" description="Disordered" evidence="11">
    <location>
        <begin position="108"/>
        <end position="145"/>
    </location>
</feature>
<gene>
    <name evidence="14" type="primary">LOC118427268</name>
</gene>
<dbReference type="Proteomes" id="UP000001554">
    <property type="component" value="Chromosome 12"/>
</dbReference>
<keyword evidence="3" id="KW-0328">Glycosyltransferase</keyword>
<reference evidence="14" key="2">
    <citation type="submission" date="2025-08" db="UniProtKB">
        <authorList>
            <consortium name="RefSeq"/>
        </authorList>
    </citation>
    <scope>IDENTIFICATION</scope>
    <source>
        <strain evidence="14">S238N-H82</strain>
        <tissue evidence="14">Testes</tissue>
    </source>
</reference>
<dbReference type="PANTHER" id="PTHR11987">
    <property type="entry name" value="ALPHA-2,8-SIALYLTRANSFERASE"/>
    <property type="match status" value="1"/>
</dbReference>
<name>A0A9J7M2K8_BRAFL</name>
<reference evidence="13" key="1">
    <citation type="journal article" date="2020" name="Nat. Ecol. Evol.">
        <title>Deeply conserved synteny resolves early events in vertebrate evolution.</title>
        <authorList>
            <person name="Simakov O."/>
            <person name="Marletaz F."/>
            <person name="Yue J.X."/>
            <person name="O'Connell B."/>
            <person name="Jenkins J."/>
            <person name="Brandt A."/>
            <person name="Calef R."/>
            <person name="Tung C.H."/>
            <person name="Huang T.K."/>
            <person name="Schmutz J."/>
            <person name="Satoh N."/>
            <person name="Yu J.K."/>
            <person name="Putnam N.H."/>
            <person name="Green R.E."/>
            <person name="Rokhsar D.S."/>
        </authorList>
    </citation>
    <scope>NUCLEOTIDE SEQUENCE [LARGE SCALE GENOMIC DNA]</scope>
    <source>
        <strain evidence="13">S238N-H82</strain>
    </source>
</reference>
<accession>A0A9J7M2K8</accession>
<evidence type="ECO:0000256" key="3">
    <source>
        <dbReference type="ARBA" id="ARBA00022676"/>
    </source>
</evidence>
<keyword evidence="8" id="KW-0333">Golgi apparatus</keyword>
<dbReference type="GeneID" id="118427268"/>
<keyword evidence="5 12" id="KW-0812">Transmembrane</keyword>
<dbReference type="Gene3D" id="3.90.1480.20">
    <property type="entry name" value="Glycosyl transferase family 29"/>
    <property type="match status" value="1"/>
</dbReference>
<proteinExistence type="inferred from homology"/>
<dbReference type="GO" id="GO:0006491">
    <property type="term" value="P:N-glycan processing"/>
    <property type="evidence" value="ECO:0000318"/>
    <property type="project" value="GO_Central"/>
</dbReference>
<feature type="compositionally biased region" description="Basic and acidic residues" evidence="11">
    <location>
        <begin position="55"/>
        <end position="79"/>
    </location>
</feature>
<comment type="subcellular location">
    <subcellularLocation>
        <location evidence="1">Golgi apparatus membrane</location>
        <topology evidence="1">Single-pass type II membrane protein</topology>
    </subcellularLocation>
</comment>
<dbReference type="KEGG" id="bfo:118427268"/>
<dbReference type="RefSeq" id="XP_035692843.1">
    <property type="nucleotide sequence ID" value="XM_035836950.1"/>
</dbReference>
<evidence type="ECO:0000256" key="1">
    <source>
        <dbReference type="ARBA" id="ARBA00004323"/>
    </source>
</evidence>
<dbReference type="AlphaFoldDB" id="A0A9J7M2K8"/>
<feature type="transmembrane region" description="Helical" evidence="12">
    <location>
        <begin position="20"/>
        <end position="38"/>
    </location>
</feature>
<evidence type="ECO:0000256" key="12">
    <source>
        <dbReference type="SAM" id="Phobius"/>
    </source>
</evidence>
<dbReference type="InterPro" id="IPR038578">
    <property type="entry name" value="GT29-like_sf"/>
</dbReference>
<keyword evidence="4" id="KW-0808">Transferase</keyword>
<evidence type="ECO:0000313" key="13">
    <source>
        <dbReference type="Proteomes" id="UP000001554"/>
    </source>
</evidence>
<dbReference type="InterPro" id="IPR001675">
    <property type="entry name" value="Glyco_trans_29"/>
</dbReference>
<dbReference type="OrthoDB" id="10264956at2759"/>
<dbReference type="Pfam" id="PF00777">
    <property type="entry name" value="Glyco_transf_29"/>
    <property type="match status" value="1"/>
</dbReference>
<comment type="similarity">
    <text evidence="2">Belongs to the glycosyltransferase 29 family.</text>
</comment>
<evidence type="ECO:0000256" key="4">
    <source>
        <dbReference type="ARBA" id="ARBA00022679"/>
    </source>
</evidence>
<evidence type="ECO:0000313" key="14">
    <source>
        <dbReference type="RefSeq" id="XP_035692843.1"/>
    </source>
</evidence>
<keyword evidence="10" id="KW-0325">Glycoprotein</keyword>
<dbReference type="GO" id="GO:0000139">
    <property type="term" value="C:Golgi membrane"/>
    <property type="evidence" value="ECO:0007669"/>
    <property type="project" value="UniProtKB-SubCell"/>
</dbReference>
<dbReference type="PANTHER" id="PTHR11987:SF53">
    <property type="entry name" value="ALPHA-2,8-SIALYLTRANSFERASE 8F-LIKE"/>
    <property type="match status" value="1"/>
</dbReference>
<dbReference type="GO" id="GO:0009311">
    <property type="term" value="P:oligosaccharide metabolic process"/>
    <property type="evidence" value="ECO:0000318"/>
    <property type="project" value="GO_Central"/>
</dbReference>
<sequence>MLAHLTESTTCGASRQMKTFIVSTTLLSLVYILILFALRETLQGPPLVPTLEIHPSQERSTDIRPPQDGDIEIRPQQERITDILPPQEKFTDILPPQDADIEIRSQQETITEIRPPQEGNTKIRQPQESSSEIHSLPGTSAKDTKPAWTFGDLAPSSSWQFDAQALKEVRDITVKLNLKEGLQRNRVGNFTKSKKDKIPKIGHHDTCALVGNGGVILGSQCGEEIDSNDFVIRIDVPVIHGHENDVGKRTDMVITNMKTVKRMHESSHFENRSQDVYENRMKSLSGAYLVADKSVLQEIEEVAETYRLSLIVLHRTERIRTGTGAIASEIAKMNGLPRMHGLPSTGLITVLMSTIFCDHTHMYGFFPFTTDAKNNSIPYHYYPGDYVNPPLHHTTGSHNMDREYDFFRDLHRRGILKMHVGPSGE</sequence>